<evidence type="ECO:0000256" key="3">
    <source>
        <dbReference type="ARBA" id="ARBA00014701"/>
    </source>
</evidence>
<protein>
    <recommendedName>
        <fullName evidence="3">Glucokinase</fullName>
        <ecNumber evidence="2">2.7.1.2</ecNumber>
    </recommendedName>
    <alternativeName>
        <fullName evidence="8">Glucose kinase</fullName>
    </alternativeName>
</protein>
<keyword evidence="5" id="KW-0547">Nucleotide-binding</keyword>
<dbReference type="InterPro" id="IPR049874">
    <property type="entry name" value="ROK_cs"/>
</dbReference>
<evidence type="ECO:0000313" key="10">
    <source>
        <dbReference type="Proteomes" id="UP000176005"/>
    </source>
</evidence>
<keyword evidence="10" id="KW-1185">Reference proteome</keyword>
<accession>A0A1E7L9C8</accession>
<dbReference type="NCBIfam" id="TIGR00744">
    <property type="entry name" value="ROK_glcA_fam"/>
    <property type="match status" value="1"/>
</dbReference>
<dbReference type="CDD" id="cd24061">
    <property type="entry name" value="ASKHA_NBD_ROK_SgGLK-like"/>
    <property type="match status" value="1"/>
</dbReference>
<keyword evidence="4" id="KW-0808">Transferase</keyword>
<evidence type="ECO:0000256" key="4">
    <source>
        <dbReference type="ARBA" id="ARBA00022679"/>
    </source>
</evidence>
<reference evidence="9 10" key="1">
    <citation type="journal article" date="2016" name="Front. Microbiol.">
        <title>Comparative Genomics Analysis of Streptomyces Species Reveals Their Adaptation to the Marine Environment and Their Diversity at the Genomic Level.</title>
        <authorList>
            <person name="Tian X."/>
            <person name="Zhang Z."/>
            <person name="Yang T."/>
            <person name="Chen M."/>
            <person name="Li J."/>
            <person name="Chen F."/>
            <person name="Yang J."/>
            <person name="Li W."/>
            <person name="Zhang B."/>
            <person name="Zhang Z."/>
            <person name="Wu J."/>
            <person name="Zhang C."/>
            <person name="Long L."/>
            <person name="Xiao J."/>
        </authorList>
    </citation>
    <scope>NUCLEOTIDE SEQUENCE [LARGE SCALE GENOMIC DNA]</scope>
    <source>
        <strain evidence="9 10">SCSIO 10429</strain>
    </source>
</reference>
<dbReference type="GO" id="GO:0005737">
    <property type="term" value="C:cytoplasm"/>
    <property type="evidence" value="ECO:0007669"/>
    <property type="project" value="InterPro"/>
</dbReference>
<dbReference type="PANTHER" id="PTHR18964">
    <property type="entry name" value="ROK (REPRESSOR, ORF, KINASE) FAMILY"/>
    <property type="match status" value="1"/>
</dbReference>
<comment type="similarity">
    <text evidence="1">Belongs to the ROK (NagC/XylR) family.</text>
</comment>
<dbReference type="InterPro" id="IPR043129">
    <property type="entry name" value="ATPase_NBD"/>
</dbReference>
<evidence type="ECO:0000256" key="5">
    <source>
        <dbReference type="ARBA" id="ARBA00022741"/>
    </source>
</evidence>
<dbReference type="Gene3D" id="3.30.420.40">
    <property type="match status" value="2"/>
</dbReference>
<dbReference type="Pfam" id="PF00480">
    <property type="entry name" value="ROK"/>
    <property type="match status" value="1"/>
</dbReference>
<keyword evidence="7" id="KW-0067">ATP-binding</keyword>
<dbReference type="InterPro" id="IPR004654">
    <property type="entry name" value="ROK_glcA"/>
</dbReference>
<sequence length="384" mass="41441">MYRERADRDRLYRRPAPSASVLRTVSTRERRSHLSAPRVPTVGIDIGGTKVMAGVVDADGQILEQVRAETPEKSKSPKVVEDTIAELVLDLSDRHDVHAVGIGAAGWVDADRSRVLFAPHLAWRDEPLKDALTARLAVPVMVDNDANTAAWGEWRFGAGRGEDHLVMITLGTGIGGAILEDGQVKRGKYGVAGEFGHMQVVPGGHRCPCGNRGCWEQYSSGNALVREARELALAESPVAYGISERVGGQVSEITGPLITELARGGDAMCTELLQDIGHWLGVGIANLAAALDPGGFVIGGGVSAADELLIDPARDAFRRHLTGRGYRPEATIAKAQLGPEAGMVGAADLARLVARRFRRANRRRLERYERYERAADNLRRAVGQ</sequence>
<dbReference type="AlphaFoldDB" id="A0A1E7L9C8"/>
<dbReference type="PROSITE" id="PS01125">
    <property type="entry name" value="ROK"/>
    <property type="match status" value="1"/>
</dbReference>
<proteinExistence type="inferred from homology"/>
<comment type="caution">
    <text evidence="9">The sequence shown here is derived from an EMBL/GenBank/DDBJ whole genome shotgun (WGS) entry which is preliminary data.</text>
</comment>
<dbReference type="PATRIC" id="fig|518642.10.peg.1137"/>
<organism evidence="9 10">
    <name type="scientific">Streptomyces nanshensis</name>
    <dbReference type="NCBI Taxonomy" id="518642"/>
    <lineage>
        <taxon>Bacteria</taxon>
        <taxon>Bacillati</taxon>
        <taxon>Actinomycetota</taxon>
        <taxon>Actinomycetes</taxon>
        <taxon>Kitasatosporales</taxon>
        <taxon>Streptomycetaceae</taxon>
        <taxon>Streptomyces</taxon>
    </lineage>
</organism>
<evidence type="ECO:0000256" key="2">
    <source>
        <dbReference type="ARBA" id="ARBA00012323"/>
    </source>
</evidence>
<gene>
    <name evidence="9" type="ORF">AN218_06800</name>
</gene>
<evidence type="ECO:0000256" key="6">
    <source>
        <dbReference type="ARBA" id="ARBA00022777"/>
    </source>
</evidence>
<dbReference type="GO" id="GO:0006096">
    <property type="term" value="P:glycolytic process"/>
    <property type="evidence" value="ECO:0007669"/>
    <property type="project" value="InterPro"/>
</dbReference>
<evidence type="ECO:0000256" key="7">
    <source>
        <dbReference type="ARBA" id="ARBA00022840"/>
    </source>
</evidence>
<dbReference type="InterPro" id="IPR000600">
    <property type="entry name" value="ROK"/>
</dbReference>
<dbReference type="Proteomes" id="UP000176005">
    <property type="component" value="Unassembled WGS sequence"/>
</dbReference>
<dbReference type="EMBL" id="LJGW01000115">
    <property type="protein sequence ID" value="OEV12764.1"/>
    <property type="molecule type" value="Genomic_DNA"/>
</dbReference>
<evidence type="ECO:0000313" key="9">
    <source>
        <dbReference type="EMBL" id="OEV12764.1"/>
    </source>
</evidence>
<dbReference type="PANTHER" id="PTHR18964:SF173">
    <property type="entry name" value="GLUCOKINASE"/>
    <property type="match status" value="1"/>
</dbReference>
<dbReference type="EC" id="2.7.1.2" evidence="2"/>
<dbReference type="GO" id="GO:0004340">
    <property type="term" value="F:glucokinase activity"/>
    <property type="evidence" value="ECO:0007669"/>
    <property type="project" value="UniProtKB-EC"/>
</dbReference>
<evidence type="ECO:0000256" key="1">
    <source>
        <dbReference type="ARBA" id="ARBA00006479"/>
    </source>
</evidence>
<name>A0A1E7L9C8_9ACTN</name>
<keyword evidence="6 9" id="KW-0418">Kinase</keyword>
<dbReference type="SUPFAM" id="SSF53067">
    <property type="entry name" value="Actin-like ATPase domain"/>
    <property type="match status" value="1"/>
</dbReference>
<dbReference type="GO" id="GO:0005524">
    <property type="term" value="F:ATP binding"/>
    <property type="evidence" value="ECO:0007669"/>
    <property type="project" value="UniProtKB-KW"/>
</dbReference>
<evidence type="ECO:0000256" key="8">
    <source>
        <dbReference type="ARBA" id="ARBA00032386"/>
    </source>
</evidence>